<dbReference type="InterPro" id="IPR001810">
    <property type="entry name" value="F-box_dom"/>
</dbReference>
<protein>
    <submittedName>
        <fullName evidence="2">Ankyrin repeat domain containing protein</fullName>
    </submittedName>
</protein>
<accession>A0A291ATR9</accession>
<dbReference type="InterPro" id="IPR052050">
    <property type="entry name" value="SecEffector_AnkRepeat"/>
</dbReference>
<dbReference type="KEGG" id="vg:34568480"/>
<dbReference type="PANTHER" id="PTHR46586">
    <property type="entry name" value="ANKYRIN REPEAT-CONTAINING PROTEIN"/>
    <property type="match status" value="1"/>
</dbReference>
<evidence type="ECO:0000313" key="2">
    <source>
        <dbReference type="EMBL" id="ATE82225.1"/>
    </source>
</evidence>
<gene>
    <name evidence="2" type="ORF">psal_cds_755</name>
</gene>
<dbReference type="SUPFAM" id="SSF81383">
    <property type="entry name" value="F-box domain"/>
    <property type="match status" value="1"/>
</dbReference>
<dbReference type="RefSeq" id="YP_009430064.1">
    <property type="nucleotide sequence ID" value="NC_022098.1"/>
</dbReference>
<dbReference type="EMBL" id="KC977571">
    <property type="protein sequence ID" value="ATE82225.1"/>
    <property type="molecule type" value="Genomic_DNA"/>
</dbReference>
<sequence>MSAPRDCDQCGKHMAVLRVSRAQRRTSFGQSHKRARNNEQAHALGLFVSIAESSAINMIDVLPDELLCAVFVHLSCFVLRSALPLVCRRWRDVAGDTTARGGRAMCIDMAKTMKRPSRWCDAAAAAGHVSCLAYAHRDLGLAWAATTCQSAAREGHKDCLVFAHRGGCPWDRNTTRVAAANGRLDCFVYAFDNGCDTRGTCNLRAARNGHEDILDATSANVVGPEGAYLCKRAATGGHLGLVRRLCEAGAVPNTRVLHRAVEAGQTAIVRYLVEEHGLQFDLPLWRVIWTGNVSLVRYLCETFAIQGSSSDLYTAAFRRQRKIVMYLLGRGIVADNRTVEKVVKCGWIDAVGLVCAIDPRVADRVATHSVERGRVQCLECALCAGASLDPGLMVRAAAKGNMAVIDLLVQHGIAWTTEAMQEAAQNGHVEALSRARSAGIPFDADACALAAGNGHAETVRYLCNRRCPVDGRARARAAAWDYHAIECYLAGRGCPFDFKDYRLQCMVKSINKSLSRMANKI</sequence>
<proteinExistence type="predicted"/>
<dbReference type="Gene3D" id="1.20.1280.50">
    <property type="match status" value="1"/>
</dbReference>
<dbReference type="Pfam" id="PF12937">
    <property type="entry name" value="F-box-like"/>
    <property type="match status" value="1"/>
</dbReference>
<evidence type="ECO:0000259" key="1">
    <source>
        <dbReference type="Pfam" id="PF12937"/>
    </source>
</evidence>
<reference evidence="2 3" key="1">
    <citation type="journal article" date="2013" name="Science">
        <title>Pandoraviruses: amoeba viruses with genomes up to 2.5 Mb reaching that of parasitic eukaryotes.</title>
        <authorList>
            <person name="Philippe N."/>
            <person name="Legendre M."/>
            <person name="Doutre G."/>
            <person name="Coute Y."/>
            <person name="Poirot O."/>
            <person name="Lescot M."/>
            <person name="Arslan D."/>
            <person name="Seltzer V."/>
            <person name="Bertaux L."/>
            <person name="Bruley C."/>
            <person name="Garin J."/>
            <person name="Claverie J.M."/>
            <person name="Abergel C."/>
        </authorList>
    </citation>
    <scope>NUCLEOTIDE SEQUENCE [LARGE SCALE GENOMIC DNA]</scope>
</reference>
<dbReference type="PANTHER" id="PTHR46586:SF3">
    <property type="entry name" value="ANKYRIN REPEAT-CONTAINING PROTEIN"/>
    <property type="match status" value="1"/>
</dbReference>
<feature type="domain" description="F-box" evidence="1">
    <location>
        <begin position="59"/>
        <end position="97"/>
    </location>
</feature>
<name>A0A291ATR9_9VIRU</name>
<dbReference type="InterPro" id="IPR036047">
    <property type="entry name" value="F-box-like_dom_sf"/>
</dbReference>
<dbReference type="GeneID" id="34568480"/>
<dbReference type="InterPro" id="IPR036770">
    <property type="entry name" value="Ankyrin_rpt-contain_sf"/>
</dbReference>
<dbReference type="Gene3D" id="1.25.40.20">
    <property type="entry name" value="Ankyrin repeat-containing domain"/>
    <property type="match status" value="2"/>
</dbReference>
<dbReference type="SUPFAM" id="SSF48403">
    <property type="entry name" value="Ankyrin repeat"/>
    <property type="match status" value="1"/>
</dbReference>
<organism evidence="2 3">
    <name type="scientific">Pandoravirus salinus</name>
    <dbReference type="NCBI Taxonomy" id="1349410"/>
    <lineage>
        <taxon>Viruses</taxon>
        <taxon>Pandoravirus</taxon>
    </lineage>
</organism>
<evidence type="ECO:0000313" key="3">
    <source>
        <dbReference type="Proteomes" id="UP000204584"/>
    </source>
</evidence>
<dbReference type="Proteomes" id="UP000204584">
    <property type="component" value="Segment"/>
</dbReference>
<keyword evidence="3" id="KW-1185">Reference proteome</keyword>